<feature type="chain" id="PRO_5025672291" description="Major allergen I polypeptide chain 1" evidence="5">
    <location>
        <begin position="23"/>
        <end position="296"/>
    </location>
</feature>
<comment type="caution">
    <text evidence="6">The sequence shown here is derived from an EMBL/GenBank/DDBJ whole genome shotgun (WGS) entry which is preliminary data.</text>
</comment>
<dbReference type="PANTHER" id="PTHR21226:SF8">
    <property type="entry name" value="ABPA10-RELATED"/>
    <property type="match status" value="1"/>
</dbReference>
<accession>A0A6B0R2S8</accession>
<feature type="signal peptide" evidence="5">
    <location>
        <begin position="1"/>
        <end position="22"/>
    </location>
</feature>
<evidence type="ECO:0000256" key="4">
    <source>
        <dbReference type="ARBA" id="ARBA00022729"/>
    </source>
</evidence>
<gene>
    <name evidence="6" type="ORF">E5288_WYG014636</name>
</gene>
<evidence type="ECO:0008006" key="8">
    <source>
        <dbReference type="Google" id="ProtNLM"/>
    </source>
</evidence>
<reference evidence="6" key="1">
    <citation type="submission" date="2019-10" db="EMBL/GenBank/DDBJ databases">
        <title>The sequence and de novo assembly of the wild yak genome.</title>
        <authorList>
            <person name="Liu Y."/>
        </authorList>
    </citation>
    <scope>NUCLEOTIDE SEQUENCE [LARGE SCALE GENOMIC DNA]</scope>
    <source>
        <strain evidence="6">WY2019</strain>
    </source>
</reference>
<keyword evidence="7" id="KW-1185">Reference proteome</keyword>
<dbReference type="Proteomes" id="UP000322234">
    <property type="component" value="Unassembled WGS sequence"/>
</dbReference>
<dbReference type="InterPro" id="IPR035960">
    <property type="entry name" value="Secretoglobin_sf"/>
</dbReference>
<keyword evidence="3" id="KW-0964">Secreted</keyword>
<evidence type="ECO:0000256" key="3">
    <source>
        <dbReference type="ARBA" id="ARBA00022525"/>
    </source>
</evidence>
<dbReference type="PANTHER" id="PTHR21226">
    <property type="entry name" value="ABPA10-RELATED"/>
    <property type="match status" value="1"/>
</dbReference>
<dbReference type="InterPro" id="IPR053723">
    <property type="entry name" value="Secretoglobin_Domain_sf"/>
</dbReference>
<dbReference type="SMART" id="SM00096">
    <property type="entry name" value="UTG"/>
    <property type="match status" value="2"/>
</dbReference>
<proteinExistence type="inferred from homology"/>
<evidence type="ECO:0000313" key="6">
    <source>
        <dbReference type="EMBL" id="MXQ83562.1"/>
    </source>
</evidence>
<dbReference type="PROSITE" id="PS51311">
    <property type="entry name" value="SCGB"/>
    <property type="match status" value="2"/>
</dbReference>
<comment type="subcellular location">
    <subcellularLocation>
        <location evidence="1">Secreted</location>
    </subcellularLocation>
</comment>
<protein>
    <recommendedName>
        <fullName evidence="8">Major allergen I polypeptide chain 1</fullName>
    </recommendedName>
</protein>
<dbReference type="GO" id="GO:0005496">
    <property type="term" value="F:steroid binding"/>
    <property type="evidence" value="ECO:0007669"/>
    <property type="project" value="TreeGrafter"/>
</dbReference>
<dbReference type="InterPro" id="IPR006178">
    <property type="entry name" value="CH1-like"/>
</dbReference>
<dbReference type="Gene3D" id="1.20.920.50">
    <property type="match status" value="2"/>
</dbReference>
<comment type="similarity">
    <text evidence="2">Belongs to the secretoglobin family.</text>
</comment>
<evidence type="ECO:0000256" key="1">
    <source>
        <dbReference type="ARBA" id="ARBA00004613"/>
    </source>
</evidence>
<dbReference type="PRINTS" id="PR00827">
    <property type="entry name" value="FELALLERGEN"/>
</dbReference>
<keyword evidence="4 5" id="KW-0732">Signal</keyword>
<organism evidence="6 7">
    <name type="scientific">Bos mutus</name>
    <name type="common">wild yak</name>
    <dbReference type="NCBI Taxonomy" id="72004"/>
    <lineage>
        <taxon>Eukaryota</taxon>
        <taxon>Metazoa</taxon>
        <taxon>Chordata</taxon>
        <taxon>Craniata</taxon>
        <taxon>Vertebrata</taxon>
        <taxon>Euteleostomi</taxon>
        <taxon>Mammalia</taxon>
        <taxon>Eutheria</taxon>
        <taxon>Laurasiatheria</taxon>
        <taxon>Artiodactyla</taxon>
        <taxon>Ruminantia</taxon>
        <taxon>Pecora</taxon>
        <taxon>Bovidae</taxon>
        <taxon>Bovinae</taxon>
        <taxon>Bos</taxon>
    </lineage>
</organism>
<dbReference type="EMBL" id="VBQZ03000017">
    <property type="protein sequence ID" value="MXQ83562.1"/>
    <property type="molecule type" value="Genomic_DNA"/>
</dbReference>
<dbReference type="SUPFAM" id="SSF48201">
    <property type="entry name" value="Uteroglobin-like"/>
    <property type="match status" value="2"/>
</dbReference>
<dbReference type="GO" id="GO:0005576">
    <property type="term" value="C:extracellular region"/>
    <property type="evidence" value="ECO:0007669"/>
    <property type="project" value="UniProtKB-SubCell"/>
</dbReference>
<sequence>MTRAGALLLLCAALLFIVGGKCDDICPALRDTVDLFISESHEAYIEQVEKYNQNSEALETADTLKSCVDEKLTVEDKQHALSALEPRSKKILMNEQGQKEEAERNQLTPDDFQESLLSPARYLRKPQSSVYPKEIDKIDNRITSSTQKDMIENTHMYSSCPFPDYSECDDICPAVRDTVDLFISGSHEAYIEQVEKYNQNSDVLETADTLKSCVDEKLTPQDKQDALSALAWDPPGPPDSVTSPAFGGPMTASASLELSTAIMHTAKLALVLKPGADLLPALTSATELVPAIRPRF</sequence>
<evidence type="ECO:0000256" key="2">
    <source>
        <dbReference type="ARBA" id="ARBA00008650"/>
    </source>
</evidence>
<evidence type="ECO:0000256" key="5">
    <source>
        <dbReference type="SAM" id="SignalP"/>
    </source>
</evidence>
<dbReference type="Pfam" id="PF01099">
    <property type="entry name" value="Uteroglobin"/>
    <property type="match status" value="2"/>
</dbReference>
<dbReference type="InterPro" id="IPR016126">
    <property type="entry name" value="Secretoglobin"/>
</dbReference>
<evidence type="ECO:0000313" key="7">
    <source>
        <dbReference type="Proteomes" id="UP000322234"/>
    </source>
</evidence>
<name>A0A6B0R2S8_9CETA</name>
<dbReference type="AlphaFoldDB" id="A0A6B0R2S8"/>